<evidence type="ECO:0000313" key="4">
    <source>
        <dbReference type="Proteomes" id="UP000266906"/>
    </source>
</evidence>
<dbReference type="EMBL" id="RKQG01000001">
    <property type="protein sequence ID" value="RPE31876.1"/>
    <property type="molecule type" value="Genomic_DNA"/>
</dbReference>
<gene>
    <name evidence="3" type="ORF">EDD38_0117</name>
</gene>
<name>A0A3N4RGD6_9ACTN</name>
<dbReference type="GO" id="GO:0006508">
    <property type="term" value="P:proteolysis"/>
    <property type="evidence" value="ECO:0007669"/>
    <property type="project" value="InterPro"/>
</dbReference>
<dbReference type="GO" id="GO:0008236">
    <property type="term" value="F:serine-type peptidase activity"/>
    <property type="evidence" value="ECO:0007669"/>
    <property type="project" value="InterPro"/>
</dbReference>
<feature type="region of interest" description="Disordered" evidence="1">
    <location>
        <begin position="305"/>
        <end position="327"/>
    </location>
</feature>
<protein>
    <submittedName>
        <fullName evidence="3">Peptidase S41-like protein</fullName>
    </submittedName>
</protein>
<dbReference type="Pfam" id="PF03572">
    <property type="entry name" value="Peptidase_S41"/>
    <property type="match status" value="1"/>
</dbReference>
<dbReference type="SUPFAM" id="SSF52096">
    <property type="entry name" value="ClpP/crotonase"/>
    <property type="match status" value="1"/>
</dbReference>
<dbReference type="RefSeq" id="WP_244259771.1">
    <property type="nucleotide sequence ID" value="NZ_RKQG01000001.1"/>
</dbReference>
<dbReference type="SMART" id="SM00245">
    <property type="entry name" value="TSPc"/>
    <property type="match status" value="1"/>
</dbReference>
<organism evidence="3 4">
    <name type="scientific">Kitasatospora cineracea</name>
    <dbReference type="NCBI Taxonomy" id="88074"/>
    <lineage>
        <taxon>Bacteria</taxon>
        <taxon>Bacillati</taxon>
        <taxon>Actinomycetota</taxon>
        <taxon>Actinomycetes</taxon>
        <taxon>Kitasatosporales</taxon>
        <taxon>Streptomycetaceae</taxon>
        <taxon>Kitasatospora</taxon>
    </lineage>
</organism>
<dbReference type="AlphaFoldDB" id="A0A3N4RGD6"/>
<feature type="domain" description="Tail specific protease" evidence="2">
    <location>
        <begin position="99"/>
        <end position="321"/>
    </location>
</feature>
<dbReference type="GO" id="GO:0030288">
    <property type="term" value="C:outer membrane-bounded periplasmic space"/>
    <property type="evidence" value="ECO:0007669"/>
    <property type="project" value="TreeGrafter"/>
</dbReference>
<comment type="caution">
    <text evidence="3">The sequence shown here is derived from an EMBL/GenBank/DDBJ whole genome shotgun (WGS) entry which is preliminary data.</text>
</comment>
<dbReference type="Gene3D" id="3.30.750.44">
    <property type="match status" value="1"/>
</dbReference>
<evidence type="ECO:0000313" key="3">
    <source>
        <dbReference type="EMBL" id="RPE31876.1"/>
    </source>
</evidence>
<evidence type="ECO:0000256" key="1">
    <source>
        <dbReference type="SAM" id="MobiDB-lite"/>
    </source>
</evidence>
<dbReference type="InterPro" id="IPR005151">
    <property type="entry name" value="Tail-specific_protease"/>
</dbReference>
<keyword evidence="4" id="KW-1185">Reference proteome</keyword>
<dbReference type="InterPro" id="IPR029045">
    <property type="entry name" value="ClpP/crotonase-like_dom_sf"/>
</dbReference>
<reference evidence="3 4" key="1">
    <citation type="submission" date="2018-11" db="EMBL/GenBank/DDBJ databases">
        <title>Sequencing the genomes of 1000 actinobacteria strains.</title>
        <authorList>
            <person name="Klenk H.-P."/>
        </authorList>
    </citation>
    <scope>NUCLEOTIDE SEQUENCE [LARGE SCALE GENOMIC DNA]</scope>
    <source>
        <strain evidence="3 4">DSM 44781</strain>
    </source>
</reference>
<dbReference type="GO" id="GO:0007165">
    <property type="term" value="P:signal transduction"/>
    <property type="evidence" value="ECO:0007669"/>
    <property type="project" value="TreeGrafter"/>
</dbReference>
<dbReference type="GO" id="GO:0004175">
    <property type="term" value="F:endopeptidase activity"/>
    <property type="evidence" value="ECO:0007669"/>
    <property type="project" value="TreeGrafter"/>
</dbReference>
<dbReference type="CDD" id="cd06567">
    <property type="entry name" value="Peptidase_S41"/>
    <property type="match status" value="1"/>
</dbReference>
<proteinExistence type="predicted"/>
<dbReference type="PANTHER" id="PTHR32060:SF30">
    <property type="entry name" value="CARBOXY-TERMINAL PROCESSING PROTEASE CTPA"/>
    <property type="match status" value="1"/>
</dbReference>
<evidence type="ECO:0000259" key="2">
    <source>
        <dbReference type="SMART" id="SM00245"/>
    </source>
</evidence>
<dbReference type="Gene3D" id="3.90.226.10">
    <property type="entry name" value="2-enoyl-CoA Hydratase, Chain A, domain 1"/>
    <property type="match status" value="1"/>
</dbReference>
<accession>A0A3N4RGD6</accession>
<dbReference type="Proteomes" id="UP000266906">
    <property type="component" value="Unassembled WGS sequence"/>
</dbReference>
<sequence>MTAQRAAGRASAGASDGRWRRLAAAGAVTVLLAAATGAGERLPADGNGGEPRRYLDQALDLMEQHSVLRDRTDWPRLRAEARRLARQAATPADTYTAISRILEALGDRHSFFWTPEQAAARTGDAQADPPRSRRLAGGAGYLALPAVGGPDRTAQDYVRRGREAVARTDGDGTGCGWIVDLRQNSGGNMWPMMAVVAPILGDGPVGAFVDADGVRTPWAVSQAAPLLGDRKLPWGPGTPVAAGPVAVLTDGRTASAAEAVLVAFRGRPDTRTFGTPTYGVPTANETYRLSDGALLGLTGARDADRTGRLYDSPIPPDRTVPTSPVDIDTPDDRTLHAAEEWITARCAG</sequence>
<dbReference type="PANTHER" id="PTHR32060">
    <property type="entry name" value="TAIL-SPECIFIC PROTEASE"/>
    <property type="match status" value="1"/>
</dbReference>